<reference evidence="2 3" key="1">
    <citation type="submission" date="2016-10" db="EMBL/GenBank/DDBJ databases">
        <title>Genome sequence of Streptomyces sp. MUSC 1.</title>
        <authorList>
            <person name="Lee L.-H."/>
            <person name="Ser H.-L."/>
            <person name="Law J.W.-F."/>
        </authorList>
    </citation>
    <scope>NUCLEOTIDE SEQUENCE [LARGE SCALE GENOMIC DNA]</scope>
    <source>
        <strain evidence="2 3">MUSC 1</strain>
    </source>
</reference>
<organism evidence="2 3">
    <name type="scientific">Streptomyces monashensis</name>
    <dbReference type="NCBI Taxonomy" id="1678012"/>
    <lineage>
        <taxon>Bacteria</taxon>
        <taxon>Bacillati</taxon>
        <taxon>Actinomycetota</taxon>
        <taxon>Actinomycetes</taxon>
        <taxon>Kitasatosporales</taxon>
        <taxon>Streptomycetaceae</taxon>
        <taxon>Streptomyces</taxon>
    </lineage>
</organism>
<dbReference type="RefSeq" id="WP_071382436.1">
    <property type="nucleotide sequence ID" value="NZ_MLYO01000034.1"/>
</dbReference>
<dbReference type="Proteomes" id="UP000179642">
    <property type="component" value="Unassembled WGS sequence"/>
</dbReference>
<name>A0A1S2QC78_9ACTN</name>
<keyword evidence="1" id="KW-0732">Signal</keyword>
<protein>
    <submittedName>
        <fullName evidence="2">Uncharacterized protein</fullName>
    </submittedName>
</protein>
<comment type="caution">
    <text evidence="2">The sequence shown here is derived from an EMBL/GenBank/DDBJ whole genome shotgun (WGS) entry which is preliminary data.</text>
</comment>
<dbReference type="OrthoDB" id="569821at2"/>
<proteinExistence type="predicted"/>
<dbReference type="AlphaFoldDB" id="A0A1S2QC78"/>
<accession>A0A1S2QC78</accession>
<evidence type="ECO:0000313" key="3">
    <source>
        <dbReference type="Proteomes" id="UP000179642"/>
    </source>
</evidence>
<evidence type="ECO:0000313" key="2">
    <source>
        <dbReference type="EMBL" id="OIK03720.1"/>
    </source>
</evidence>
<gene>
    <name evidence="2" type="ORF">BIV23_20960</name>
</gene>
<sequence length="155" mass="16758">MTKRHPYTRRPALWLRIFATCTVAALCALTAALPAQAAVPARSSPPPARKPTPPVPSCRYGVGAVPLHLGHSPGGTAAARTVDADHRISAGIDMDSQLHLRLVDRIDAIGTIDPGTAIRTNEAYITAYFDHWLRGHRGKLLEGSSAQYPDMEFVR</sequence>
<feature type="chain" id="PRO_5010317022" evidence="1">
    <location>
        <begin position="38"/>
        <end position="155"/>
    </location>
</feature>
<keyword evidence="3" id="KW-1185">Reference proteome</keyword>
<evidence type="ECO:0000256" key="1">
    <source>
        <dbReference type="SAM" id="SignalP"/>
    </source>
</evidence>
<dbReference type="EMBL" id="MLYO01000034">
    <property type="protein sequence ID" value="OIK03720.1"/>
    <property type="molecule type" value="Genomic_DNA"/>
</dbReference>
<feature type="signal peptide" evidence="1">
    <location>
        <begin position="1"/>
        <end position="37"/>
    </location>
</feature>